<protein>
    <submittedName>
        <fullName evidence="1">DUF7003 family protein</fullName>
    </submittedName>
</protein>
<sequence length="236" mass="27740">MTIEDRQEILRQLDVEAESYVFPMLDNGYYYHADQKMTIFRDDKRWAILLEVLAFFNHESGLDGITTIANVFGNCLTGWNDNNNFNYFASDNGIETFLTDDTIYLPYLNPEAKNILVRGQEIPIIFDRQYYKSKKVELEYEDKITPWEFLRGLIPDKSNLFWVTREEISTKIPKDLPIFMTLDNWHHPNLVEDEKPSETETFQQLADVIMTGDKNLYNTAEITNTHWTNWLEGGTL</sequence>
<gene>
    <name evidence="1" type="ORF">ACFOOI_16290</name>
</gene>
<dbReference type="RefSeq" id="WP_379839090.1">
    <property type="nucleotide sequence ID" value="NZ_JBHRYQ010000001.1"/>
</dbReference>
<dbReference type="Proteomes" id="UP001595616">
    <property type="component" value="Unassembled WGS sequence"/>
</dbReference>
<name>A0ABV7YZF0_9BACT</name>
<keyword evidence="2" id="KW-1185">Reference proteome</keyword>
<evidence type="ECO:0000313" key="1">
    <source>
        <dbReference type="EMBL" id="MFC3812222.1"/>
    </source>
</evidence>
<dbReference type="InterPro" id="IPR054272">
    <property type="entry name" value="DUF7003"/>
</dbReference>
<reference evidence="2" key="1">
    <citation type="journal article" date="2019" name="Int. J. Syst. Evol. Microbiol.">
        <title>The Global Catalogue of Microorganisms (GCM) 10K type strain sequencing project: providing services to taxonomists for standard genome sequencing and annotation.</title>
        <authorList>
            <consortium name="The Broad Institute Genomics Platform"/>
            <consortium name="The Broad Institute Genome Sequencing Center for Infectious Disease"/>
            <person name="Wu L."/>
            <person name="Ma J."/>
        </authorList>
    </citation>
    <scope>NUCLEOTIDE SEQUENCE [LARGE SCALE GENOMIC DNA]</scope>
    <source>
        <strain evidence="2">CECT 7956</strain>
    </source>
</reference>
<comment type="caution">
    <text evidence="1">The sequence shown here is derived from an EMBL/GenBank/DDBJ whole genome shotgun (WGS) entry which is preliminary data.</text>
</comment>
<evidence type="ECO:0000313" key="2">
    <source>
        <dbReference type="Proteomes" id="UP001595616"/>
    </source>
</evidence>
<accession>A0ABV7YZF0</accession>
<organism evidence="1 2">
    <name type="scientific">Lacihabitans lacunae</name>
    <dbReference type="NCBI Taxonomy" id="1028214"/>
    <lineage>
        <taxon>Bacteria</taxon>
        <taxon>Pseudomonadati</taxon>
        <taxon>Bacteroidota</taxon>
        <taxon>Cytophagia</taxon>
        <taxon>Cytophagales</taxon>
        <taxon>Leadbetterellaceae</taxon>
        <taxon>Lacihabitans</taxon>
    </lineage>
</organism>
<dbReference type="EMBL" id="JBHRYQ010000001">
    <property type="protein sequence ID" value="MFC3812222.1"/>
    <property type="molecule type" value="Genomic_DNA"/>
</dbReference>
<proteinExistence type="predicted"/>
<dbReference type="Pfam" id="PF22535">
    <property type="entry name" value="DUF7003"/>
    <property type="match status" value="1"/>
</dbReference>